<dbReference type="RefSeq" id="WP_091441640.1">
    <property type="nucleotide sequence ID" value="NZ_FMTP01000005.1"/>
</dbReference>
<evidence type="ECO:0000313" key="1">
    <source>
        <dbReference type="EMBL" id="SCW85783.1"/>
    </source>
</evidence>
<reference evidence="2" key="1">
    <citation type="submission" date="2016-10" db="EMBL/GenBank/DDBJ databases">
        <authorList>
            <person name="Varghese N."/>
            <person name="Submissions S."/>
        </authorList>
    </citation>
    <scope>NUCLEOTIDE SEQUENCE [LARGE SCALE GENOMIC DNA]</scope>
    <source>
        <strain evidence="2">CGMCC 1.1761</strain>
    </source>
</reference>
<dbReference type="Proteomes" id="UP000198889">
    <property type="component" value="Unassembled WGS sequence"/>
</dbReference>
<gene>
    <name evidence="1" type="ORF">SAMN05660859_3234</name>
</gene>
<dbReference type="EMBL" id="FMTP01000005">
    <property type="protein sequence ID" value="SCW85783.1"/>
    <property type="molecule type" value="Genomic_DNA"/>
</dbReference>
<organism evidence="1 2">
    <name type="scientific">Ancylobacter rudongensis</name>
    <dbReference type="NCBI Taxonomy" id="177413"/>
    <lineage>
        <taxon>Bacteria</taxon>
        <taxon>Pseudomonadati</taxon>
        <taxon>Pseudomonadota</taxon>
        <taxon>Alphaproteobacteria</taxon>
        <taxon>Hyphomicrobiales</taxon>
        <taxon>Xanthobacteraceae</taxon>
        <taxon>Ancylobacter</taxon>
    </lineage>
</organism>
<accession>A0A1G4TWJ6</accession>
<proteinExistence type="predicted"/>
<protein>
    <submittedName>
        <fullName evidence="1">Uncharacterized protein</fullName>
    </submittedName>
</protein>
<keyword evidence="2" id="KW-1185">Reference proteome</keyword>
<evidence type="ECO:0000313" key="2">
    <source>
        <dbReference type="Proteomes" id="UP000198889"/>
    </source>
</evidence>
<name>A0A1G4TWJ6_9HYPH</name>
<dbReference type="AlphaFoldDB" id="A0A1G4TWJ6"/>
<sequence length="159" mass="17682">MTAPIPEWTEVARIFEPDGALRDLYVLDAGPVGWQAVLDGLRALDPPPVFDIDGEPAALPAHIEDVFAIWGNASPSLRWNAGEVQVNLHFFRSDDIEFDIDPADVCEPEDWLALARFMLWLAETAERPVVLTPENTPDDIMLFCRNAQDGIEVNATPED</sequence>